<dbReference type="Proteomes" id="UP001203972">
    <property type="component" value="Unassembled WGS sequence"/>
</dbReference>
<proteinExistence type="predicted"/>
<organism evidence="2 3">
    <name type="scientific">Clostridium innocuum</name>
    <dbReference type="NCBI Taxonomy" id="1522"/>
    <lineage>
        <taxon>Bacteria</taxon>
        <taxon>Bacillati</taxon>
        <taxon>Bacillota</taxon>
        <taxon>Clostridia</taxon>
        <taxon>Eubacteriales</taxon>
        <taxon>Clostridiaceae</taxon>
        <taxon>Clostridium</taxon>
    </lineage>
</organism>
<evidence type="ECO:0000313" key="2">
    <source>
        <dbReference type="EMBL" id="MCR0234798.1"/>
    </source>
</evidence>
<sequence>MTSIHNLLFNSLDKILNKADCLKYERHFVIHEGSDFTRKSRKLSFKDTISYILSMAGKPIREELLDFFHYSNNTPTASAFVQARSKISSRVFQFILYELNKAFPPNNLYKGYHLIAVDGSEMQIPLDYSDPDSLYKNSSKGKFLSAFHLNARYDILNNRYLDTIVQGIHSKNEVKAMWEMVERFHEDNAIFIADRNYATCNNMAHIIHLGKSFLIRVKDIHSISSLLIIQSAR</sequence>
<dbReference type="InterPro" id="IPR002559">
    <property type="entry name" value="Transposase_11"/>
</dbReference>
<reference evidence="2" key="1">
    <citation type="journal article" date="2022" name="Clin. Infect. Dis.">
        <title>Association between Clostridium innocuum and antibiotic-associated diarrhea in adults and children: A cross-sectional study and comparative genomics analysis.</title>
        <authorList>
            <person name="Cherny K.E."/>
            <person name="Muscat E.B."/>
            <person name="Balaji A."/>
            <person name="Mukherjee J."/>
            <person name="Ozer E.A."/>
            <person name="Angarone M.P."/>
            <person name="Hauser A.R."/>
            <person name="Sichel J.S."/>
            <person name="Amponsah E."/>
            <person name="Kociolek L.K."/>
        </authorList>
    </citation>
    <scope>NUCLEOTIDE SEQUENCE</scope>
    <source>
        <strain evidence="2">NU1-AC-029v</strain>
    </source>
</reference>
<name>A0AAP2URH9_CLOIN</name>
<dbReference type="SUPFAM" id="SSF53098">
    <property type="entry name" value="Ribonuclease H-like"/>
    <property type="match status" value="1"/>
</dbReference>
<evidence type="ECO:0000313" key="3">
    <source>
        <dbReference type="Proteomes" id="UP001203972"/>
    </source>
</evidence>
<dbReference type="InterPro" id="IPR012337">
    <property type="entry name" value="RNaseH-like_sf"/>
</dbReference>
<feature type="domain" description="Transposase IS4-like" evidence="1">
    <location>
        <begin position="111"/>
        <end position="218"/>
    </location>
</feature>
<protein>
    <submittedName>
        <fullName evidence="2">Transposase</fullName>
    </submittedName>
</protein>
<dbReference type="AlphaFoldDB" id="A0AAP2URH9"/>
<gene>
    <name evidence="2" type="ORF">MKC95_18695</name>
</gene>
<dbReference type="EMBL" id="JAKTMA010000040">
    <property type="protein sequence ID" value="MCR0234798.1"/>
    <property type="molecule type" value="Genomic_DNA"/>
</dbReference>
<dbReference type="GO" id="GO:0006313">
    <property type="term" value="P:DNA transposition"/>
    <property type="evidence" value="ECO:0007669"/>
    <property type="project" value="InterPro"/>
</dbReference>
<comment type="caution">
    <text evidence="2">The sequence shown here is derived from an EMBL/GenBank/DDBJ whole genome shotgun (WGS) entry which is preliminary data.</text>
</comment>
<dbReference type="RefSeq" id="WP_008816443.1">
    <property type="nucleotide sequence ID" value="NZ_AP025565.1"/>
</dbReference>
<dbReference type="GO" id="GO:0003677">
    <property type="term" value="F:DNA binding"/>
    <property type="evidence" value="ECO:0007669"/>
    <property type="project" value="InterPro"/>
</dbReference>
<dbReference type="Pfam" id="PF01609">
    <property type="entry name" value="DDE_Tnp_1"/>
    <property type="match status" value="1"/>
</dbReference>
<accession>A0AAP2URH9</accession>
<evidence type="ECO:0000259" key="1">
    <source>
        <dbReference type="Pfam" id="PF01609"/>
    </source>
</evidence>
<dbReference type="GO" id="GO:0004803">
    <property type="term" value="F:transposase activity"/>
    <property type="evidence" value="ECO:0007669"/>
    <property type="project" value="InterPro"/>
</dbReference>